<evidence type="ECO:0000313" key="2">
    <source>
        <dbReference type="Proteomes" id="UP001556040"/>
    </source>
</evidence>
<dbReference type="EMBL" id="JBFMIA010000028">
    <property type="protein sequence ID" value="MEW9503242.1"/>
    <property type="molecule type" value="Genomic_DNA"/>
</dbReference>
<reference evidence="1 2" key="1">
    <citation type="journal article" date="1979" name="Int. J. Syst. Evol. Microbiol.">
        <title>Bacillus globisporus subsp. marinus subsp. nov.</title>
        <authorList>
            <person name="Liu H."/>
        </authorList>
    </citation>
    <scope>NUCLEOTIDE SEQUENCE [LARGE SCALE GENOMIC DNA]</scope>
    <source>
        <strain evidence="1 2">DSM 1297</strain>
    </source>
</reference>
<gene>
    <name evidence="1" type="ORF">AB1471_15800</name>
</gene>
<accession>A0ABV3Q7D1</accession>
<protein>
    <submittedName>
        <fullName evidence="1">Uncharacterized protein</fullName>
    </submittedName>
</protein>
<dbReference type="Proteomes" id="UP001556040">
    <property type="component" value="Unassembled WGS sequence"/>
</dbReference>
<proteinExistence type="predicted"/>
<keyword evidence="2" id="KW-1185">Reference proteome</keyword>
<sequence length="127" mass="14040">MISKTDLEFISSNREELMQSRSTTITLLKEKVIGEDEYTKEPITEVVPEEVNAIVNGFTGTVGGERLLVGGLAIQEGDINIVFNADVDLTNVKTVEHKGILYRLFSVLPKGLGEVNRYDCIARRVAV</sequence>
<dbReference type="RefSeq" id="WP_367780730.1">
    <property type="nucleotide sequence ID" value="NZ_JBFMIA010000028.1"/>
</dbReference>
<name>A0ABV3Q7D1_9BACL</name>
<evidence type="ECO:0000313" key="1">
    <source>
        <dbReference type="EMBL" id="MEW9503242.1"/>
    </source>
</evidence>
<comment type="caution">
    <text evidence="1">The sequence shown here is derived from an EMBL/GenBank/DDBJ whole genome shotgun (WGS) entry which is preliminary data.</text>
</comment>
<organism evidence="1 2">
    <name type="scientific">Jeotgalibacillus marinus</name>
    <dbReference type="NCBI Taxonomy" id="86667"/>
    <lineage>
        <taxon>Bacteria</taxon>
        <taxon>Bacillati</taxon>
        <taxon>Bacillota</taxon>
        <taxon>Bacilli</taxon>
        <taxon>Bacillales</taxon>
        <taxon>Caryophanaceae</taxon>
        <taxon>Jeotgalibacillus</taxon>
    </lineage>
</organism>